<keyword evidence="5 7" id="KW-0560">Oxidoreductase</keyword>
<comment type="similarity">
    <text evidence="2">Belongs to the oxygen-dependent FAD-linked oxidoreductase family.</text>
</comment>
<keyword evidence="4" id="KW-0274">FAD</keyword>
<dbReference type="PANTHER" id="PTHR42973">
    <property type="entry name" value="BINDING OXIDOREDUCTASE, PUTATIVE (AFU_ORTHOLOGUE AFUA_1G17690)-RELATED"/>
    <property type="match status" value="1"/>
</dbReference>
<evidence type="ECO:0000256" key="4">
    <source>
        <dbReference type="ARBA" id="ARBA00022827"/>
    </source>
</evidence>
<dbReference type="AlphaFoldDB" id="A0A8J8VXA5"/>
<dbReference type="InterPro" id="IPR006094">
    <property type="entry name" value="Oxid_FAD_bind_N"/>
</dbReference>
<dbReference type="InterPro" id="IPR016169">
    <property type="entry name" value="FAD-bd_PCMH_sub2"/>
</dbReference>
<name>A0A8J8VXA5_9EURO</name>
<accession>A0A8J8VXA5</accession>
<evidence type="ECO:0000313" key="7">
    <source>
        <dbReference type="EMBL" id="KAF7712508.1"/>
    </source>
</evidence>
<dbReference type="PROSITE" id="PS51387">
    <property type="entry name" value="FAD_PCMH"/>
    <property type="match status" value="1"/>
</dbReference>
<feature type="domain" description="FAD-binding PCMH-type" evidence="6">
    <location>
        <begin position="42"/>
        <end position="212"/>
    </location>
</feature>
<dbReference type="Gene3D" id="3.40.462.20">
    <property type="match status" value="1"/>
</dbReference>
<dbReference type="Proteomes" id="UP000631181">
    <property type="component" value="Unassembled WGS sequence"/>
</dbReference>
<comment type="cofactor">
    <cofactor evidence="1">
        <name>FAD</name>
        <dbReference type="ChEBI" id="CHEBI:57692"/>
    </cofactor>
</comment>
<proteinExistence type="inferred from homology"/>
<evidence type="ECO:0000256" key="1">
    <source>
        <dbReference type="ARBA" id="ARBA00001974"/>
    </source>
</evidence>
<dbReference type="InterPro" id="IPR016166">
    <property type="entry name" value="FAD-bd_PCMH"/>
</dbReference>
<dbReference type="PANTHER" id="PTHR42973:SF39">
    <property type="entry name" value="FAD-BINDING PCMH-TYPE DOMAIN-CONTAINING PROTEIN"/>
    <property type="match status" value="1"/>
</dbReference>
<comment type="caution">
    <text evidence="7">The sequence shown here is derived from an EMBL/GenBank/DDBJ whole genome shotgun (WGS) entry which is preliminary data.</text>
</comment>
<dbReference type="InterPro" id="IPR050416">
    <property type="entry name" value="FAD-linked_Oxidoreductase"/>
</dbReference>
<dbReference type="EMBL" id="WIWV01000171">
    <property type="protein sequence ID" value="KAF7712508.1"/>
    <property type="molecule type" value="Genomic_DNA"/>
</dbReference>
<sequence length="490" mass="53593">MPFLTYRRSIQLRQTLHDTQATVVTPDEEGYPELLSRWSQASEREAGAVVIVTSSHEISLVANFATSYYIPFVVRGGGFSTTGASSTHGGIVIDMSMMRDVVVDRASQTVAVQGGATWDAVDQACAKEGLAVVGATTSAVGVGGTTLGGGFGWLTGRHGLVIDNLISVKIVLADGQIKTASNEENQDLFWAIRGAGQGFGVVTELVFRAHPQRPSVFGGFIYLQIGQLPAVVDFANKFDAQATGDEGLFFGFTSRPHDPLSTVIVALLFYNGPLSAAEAFFAPLLTLEDIQNETHEMPYPEMNASLGRFRSLGTRKSIGGATFALPLDYRLVQEVHDDFAKFIRTYPRVEGSAVLFELIPYTHVAQIPVDATAYANRGPYHNFLIFFCWYDQELDMKMTSIKYAMTRRLRTRAGVLDIAGEGTGIYSNYSGTTSLKPINKPITDSIAGHEGDAKELFGKNLPRLQELKKIYDPKNMFQKWHNLLIPSTAH</sequence>
<reference evidence="7" key="1">
    <citation type="journal article" date="2020" name="Front. Microbiol.">
        <title>Gene regulatory networks of Penicillium echinulatum 2HH and Penicillium oxalicum 114-2 inferred by a computational biology approach.</title>
        <authorList>
            <person name="Lenz A.R."/>
            <person name="Galan-Vasquez E."/>
            <person name="Balbinot E."/>
            <person name="De Abreu F.P."/>
            <person name="De Oliveira N.S."/>
            <person name="Da Rosa L.O."/>
            <person name="De Avila E Silva S."/>
            <person name="Camassola M."/>
            <person name="Dillon A.J.P."/>
            <person name="Perez-Rueda E."/>
        </authorList>
    </citation>
    <scope>NUCLEOTIDE SEQUENCE</scope>
    <source>
        <strain evidence="7">S1M29</strain>
    </source>
</reference>
<dbReference type="InterPro" id="IPR016167">
    <property type="entry name" value="FAD-bd_PCMH_sub1"/>
</dbReference>
<protein>
    <submittedName>
        <fullName evidence="7">(R)-6-hydroxynicotine oxidase</fullName>
        <ecNumber evidence="7">1.5.3.6</ecNumber>
    </submittedName>
</protein>
<keyword evidence="3" id="KW-0285">Flavoprotein</keyword>
<dbReference type="SUPFAM" id="SSF56176">
    <property type="entry name" value="FAD-binding/transporter-associated domain-like"/>
    <property type="match status" value="1"/>
</dbReference>
<organism evidence="7 8">
    <name type="scientific">Penicillium ucsense</name>
    <dbReference type="NCBI Taxonomy" id="2839758"/>
    <lineage>
        <taxon>Eukaryota</taxon>
        <taxon>Fungi</taxon>
        <taxon>Dikarya</taxon>
        <taxon>Ascomycota</taxon>
        <taxon>Pezizomycotina</taxon>
        <taxon>Eurotiomycetes</taxon>
        <taxon>Eurotiomycetidae</taxon>
        <taxon>Eurotiales</taxon>
        <taxon>Aspergillaceae</taxon>
        <taxon>Penicillium</taxon>
    </lineage>
</organism>
<evidence type="ECO:0000256" key="2">
    <source>
        <dbReference type="ARBA" id="ARBA00005466"/>
    </source>
</evidence>
<dbReference type="OrthoDB" id="415825at2759"/>
<gene>
    <name evidence="7" type="ORF">PECM_002709</name>
</gene>
<evidence type="ECO:0000313" key="8">
    <source>
        <dbReference type="Proteomes" id="UP000631181"/>
    </source>
</evidence>
<dbReference type="InterPro" id="IPR036318">
    <property type="entry name" value="FAD-bd_PCMH-like_sf"/>
</dbReference>
<dbReference type="GO" id="GO:0018530">
    <property type="term" value="F:(R)-6-hydroxynicotine oxidase activity"/>
    <property type="evidence" value="ECO:0007669"/>
    <property type="project" value="UniProtKB-EC"/>
</dbReference>
<evidence type="ECO:0000256" key="5">
    <source>
        <dbReference type="ARBA" id="ARBA00023002"/>
    </source>
</evidence>
<dbReference type="Gene3D" id="3.30.43.10">
    <property type="entry name" value="Uridine Diphospho-n-acetylenolpyruvylglucosamine Reductase, domain 2"/>
    <property type="match status" value="1"/>
</dbReference>
<dbReference type="Gene3D" id="3.30.465.10">
    <property type="match status" value="1"/>
</dbReference>
<dbReference type="Pfam" id="PF08031">
    <property type="entry name" value="BBE"/>
    <property type="match status" value="1"/>
</dbReference>
<evidence type="ECO:0000256" key="3">
    <source>
        <dbReference type="ARBA" id="ARBA00022630"/>
    </source>
</evidence>
<dbReference type="GO" id="GO:0071949">
    <property type="term" value="F:FAD binding"/>
    <property type="evidence" value="ECO:0007669"/>
    <property type="project" value="InterPro"/>
</dbReference>
<keyword evidence="8" id="KW-1185">Reference proteome</keyword>
<evidence type="ECO:0000259" key="6">
    <source>
        <dbReference type="PROSITE" id="PS51387"/>
    </source>
</evidence>
<dbReference type="InterPro" id="IPR012951">
    <property type="entry name" value="BBE"/>
</dbReference>
<dbReference type="EC" id="1.5.3.6" evidence="7"/>
<dbReference type="Pfam" id="PF01565">
    <property type="entry name" value="FAD_binding_4"/>
    <property type="match status" value="1"/>
</dbReference>